<proteinExistence type="predicted"/>
<name>A0A5B0LR36_PUCGR</name>
<evidence type="ECO:0000313" key="1">
    <source>
        <dbReference type="EMBL" id="KAA1066058.1"/>
    </source>
</evidence>
<keyword evidence="2" id="KW-1185">Reference proteome</keyword>
<dbReference type="Proteomes" id="UP000324748">
    <property type="component" value="Unassembled WGS sequence"/>
</dbReference>
<accession>A0A5B0LR36</accession>
<organism evidence="1 2">
    <name type="scientific">Puccinia graminis f. sp. tritici</name>
    <dbReference type="NCBI Taxonomy" id="56615"/>
    <lineage>
        <taxon>Eukaryota</taxon>
        <taxon>Fungi</taxon>
        <taxon>Dikarya</taxon>
        <taxon>Basidiomycota</taxon>
        <taxon>Pucciniomycotina</taxon>
        <taxon>Pucciniomycetes</taxon>
        <taxon>Pucciniales</taxon>
        <taxon>Pucciniaceae</taxon>
        <taxon>Puccinia</taxon>
    </lineage>
</organism>
<reference evidence="1 2" key="1">
    <citation type="submission" date="2019-05" db="EMBL/GenBank/DDBJ databases">
        <title>Emergence of the Ug99 lineage of the wheat stem rust pathogen through somatic hybridization.</title>
        <authorList>
            <person name="Li F."/>
            <person name="Upadhyaya N.M."/>
            <person name="Sperschneider J."/>
            <person name="Matny O."/>
            <person name="Nguyen-Phuc H."/>
            <person name="Mago R."/>
            <person name="Raley C."/>
            <person name="Miller M.E."/>
            <person name="Silverstein K.A.T."/>
            <person name="Henningsen E."/>
            <person name="Hirsch C.D."/>
            <person name="Visser B."/>
            <person name="Pretorius Z.A."/>
            <person name="Steffenson B.J."/>
            <person name="Schwessinger B."/>
            <person name="Dodds P.N."/>
            <person name="Figueroa M."/>
        </authorList>
    </citation>
    <scope>NUCLEOTIDE SEQUENCE [LARGE SCALE GENOMIC DNA]</scope>
    <source>
        <strain evidence="1">21-0</strain>
    </source>
</reference>
<gene>
    <name evidence="1" type="ORF">PGT21_019476</name>
</gene>
<feature type="non-terminal residue" evidence="1">
    <location>
        <position position="1"/>
    </location>
</feature>
<comment type="caution">
    <text evidence="1">The sequence shown here is derived from an EMBL/GenBank/DDBJ whole genome shotgun (WGS) entry which is preliminary data.</text>
</comment>
<sequence>SYKLNHFTSFIIYSSQEILKKKIAKETTFFFQQKKEQEQEKQLLSLQTHDKRKVDIYDSPLPLPSLLLLFFSSLQKNQTQENQAADLTSS</sequence>
<evidence type="ECO:0000313" key="2">
    <source>
        <dbReference type="Proteomes" id="UP000324748"/>
    </source>
</evidence>
<dbReference type="EMBL" id="VSWC01000196">
    <property type="protein sequence ID" value="KAA1066058.1"/>
    <property type="molecule type" value="Genomic_DNA"/>
</dbReference>
<dbReference type="AlphaFoldDB" id="A0A5B0LR36"/>
<protein>
    <submittedName>
        <fullName evidence="1">Uncharacterized protein</fullName>
    </submittedName>
</protein>